<comment type="similarity">
    <text evidence="2">Belongs to the ABC-2 integral membrane protein family.</text>
</comment>
<keyword evidence="12" id="KW-1185">Reference proteome</keyword>
<dbReference type="Pfam" id="PF01061">
    <property type="entry name" value="ABC2_membrane"/>
    <property type="match status" value="1"/>
</dbReference>
<dbReference type="OrthoDB" id="9794365at2"/>
<dbReference type="PANTHER" id="PTHR30413">
    <property type="entry name" value="INNER MEMBRANE TRANSPORT PERMEASE"/>
    <property type="match status" value="1"/>
</dbReference>
<dbReference type="GO" id="GO:0140359">
    <property type="term" value="F:ABC-type transporter activity"/>
    <property type="evidence" value="ECO:0007669"/>
    <property type="project" value="InterPro"/>
</dbReference>
<dbReference type="RefSeq" id="WP_071878651.1">
    <property type="nucleotide sequence ID" value="NZ_JXLC01000023.1"/>
</dbReference>
<evidence type="ECO:0000313" key="10">
    <source>
        <dbReference type="EMBL" id="ALS03194.1"/>
    </source>
</evidence>
<dbReference type="GO" id="GO:0005886">
    <property type="term" value="C:plasma membrane"/>
    <property type="evidence" value="ECO:0007669"/>
    <property type="project" value="UniProtKB-SubCell"/>
</dbReference>
<evidence type="ECO:0000256" key="5">
    <source>
        <dbReference type="ARBA" id="ARBA00022692"/>
    </source>
</evidence>
<evidence type="ECO:0000256" key="4">
    <source>
        <dbReference type="ARBA" id="ARBA00022475"/>
    </source>
</evidence>
<dbReference type="InterPro" id="IPR013525">
    <property type="entry name" value="ABC2_TM"/>
</dbReference>
<keyword evidence="3" id="KW-0813">Transport</keyword>
<dbReference type="AlphaFoldDB" id="A0A0S3KFY2"/>
<feature type="transmembrane region" description="Helical" evidence="8">
    <location>
        <begin position="236"/>
        <end position="253"/>
    </location>
</feature>
<proteinExistence type="inferred from homology"/>
<feature type="transmembrane region" description="Helical" evidence="8">
    <location>
        <begin position="125"/>
        <end position="144"/>
    </location>
</feature>
<sequence>MIRSTLSIFKDIFKNRKLLLQFSFNDFKSKYAGSALGIVWAFITPLVTVLTYWFVFSQIRERGANEQYPFIVSLVTGLIPWFFFSDSLMSATNVFREYSYLVKKVVFKVQILPTSKILSNLYTHLFFIVIGFGITSLSGIYPTWQGLQLIYYLFCLIIFLTGITWLTASTQPFLPDIMQFINVAMQTIMWTLPILWNPTGWYVKILKLNPLYYIVQGYRDSFTGGAWFWERWQYGLYFWGFTIVLLLIGSTVFRRLKPHFSDVL</sequence>
<dbReference type="EMBL" id="JXLC01000023">
    <property type="protein sequence ID" value="OJG89345.1"/>
    <property type="molecule type" value="Genomic_DNA"/>
</dbReference>
<evidence type="ECO:0000256" key="7">
    <source>
        <dbReference type="ARBA" id="ARBA00023136"/>
    </source>
</evidence>
<evidence type="ECO:0000313" key="11">
    <source>
        <dbReference type="EMBL" id="OJG89345.1"/>
    </source>
</evidence>
<name>A0A0S3KFY2_9ENTE</name>
<feature type="transmembrane region" description="Helical" evidence="8">
    <location>
        <begin position="150"/>
        <end position="168"/>
    </location>
</feature>
<reference evidence="10 12" key="2">
    <citation type="submission" date="2015-12" db="EMBL/GenBank/DDBJ databases">
        <authorList>
            <person name="Lauer A."/>
            <person name="Humrighouse B."/>
            <person name="Loparev V."/>
            <person name="Shewmaker P.L."/>
            <person name="Whitney A.M."/>
            <person name="McLaughlin R.W."/>
        </authorList>
    </citation>
    <scope>NUCLEOTIDE SEQUENCE [LARGE SCALE GENOMIC DNA]</scope>
    <source>
        <strain evidence="10 12">LMG 23085</strain>
    </source>
</reference>
<dbReference type="GO" id="GO:0015920">
    <property type="term" value="P:lipopolysaccharide transport"/>
    <property type="evidence" value="ECO:0007669"/>
    <property type="project" value="TreeGrafter"/>
</dbReference>
<comment type="subcellular location">
    <subcellularLocation>
        <location evidence="1">Cell membrane</location>
        <topology evidence="1">Multi-pass membrane protein</topology>
    </subcellularLocation>
</comment>
<keyword evidence="7 8" id="KW-0472">Membrane</keyword>
<evidence type="ECO:0000256" key="6">
    <source>
        <dbReference type="ARBA" id="ARBA00022989"/>
    </source>
</evidence>
<feature type="transmembrane region" description="Helical" evidence="8">
    <location>
        <begin position="180"/>
        <end position="196"/>
    </location>
</feature>
<feature type="domain" description="ABC-2 type transporter transmembrane" evidence="9">
    <location>
        <begin position="26"/>
        <end position="221"/>
    </location>
</feature>
<dbReference type="Proteomes" id="UP000065511">
    <property type="component" value="Chromosome"/>
</dbReference>
<reference evidence="11 13" key="1">
    <citation type="submission" date="2014-12" db="EMBL/GenBank/DDBJ databases">
        <title>Draft genome sequences of 29 type strains of Enterococci.</title>
        <authorList>
            <person name="Zhong Z."/>
            <person name="Sun Z."/>
            <person name="Liu W."/>
            <person name="Zhang W."/>
            <person name="Zhang H."/>
        </authorList>
    </citation>
    <scope>NUCLEOTIDE SEQUENCE [LARGE SCALE GENOMIC DNA]</scope>
    <source>
        <strain evidence="11 13">DSM 22801</strain>
    </source>
</reference>
<keyword evidence="6 8" id="KW-1133">Transmembrane helix</keyword>
<dbReference type="PANTHER" id="PTHR30413:SF10">
    <property type="entry name" value="CAPSULE POLYSACCHARIDE EXPORT INNER-MEMBRANE PROTEIN CTRC"/>
    <property type="match status" value="1"/>
</dbReference>
<feature type="transmembrane region" description="Helical" evidence="8">
    <location>
        <begin position="67"/>
        <end position="84"/>
    </location>
</feature>
<evidence type="ECO:0000256" key="1">
    <source>
        <dbReference type="ARBA" id="ARBA00004651"/>
    </source>
</evidence>
<evidence type="ECO:0000259" key="9">
    <source>
        <dbReference type="Pfam" id="PF01061"/>
    </source>
</evidence>
<evidence type="ECO:0000256" key="8">
    <source>
        <dbReference type="SAM" id="Phobius"/>
    </source>
</evidence>
<evidence type="ECO:0000313" key="13">
    <source>
        <dbReference type="Proteomes" id="UP000183039"/>
    </source>
</evidence>
<gene>
    <name evidence="10" type="ORF">ATZ33_17980</name>
    <name evidence="11" type="ORF">RV15_GL001652</name>
</gene>
<dbReference type="Proteomes" id="UP000183039">
    <property type="component" value="Unassembled WGS sequence"/>
</dbReference>
<evidence type="ECO:0000256" key="3">
    <source>
        <dbReference type="ARBA" id="ARBA00022448"/>
    </source>
</evidence>
<organism evidence="11 13">
    <name type="scientific">Enterococcus silesiacus</name>
    <dbReference type="NCBI Taxonomy" id="332949"/>
    <lineage>
        <taxon>Bacteria</taxon>
        <taxon>Bacillati</taxon>
        <taxon>Bacillota</taxon>
        <taxon>Bacilli</taxon>
        <taxon>Lactobacillales</taxon>
        <taxon>Enterococcaceae</taxon>
        <taxon>Enterococcus</taxon>
    </lineage>
</organism>
<evidence type="ECO:0000313" key="12">
    <source>
        <dbReference type="Proteomes" id="UP000065511"/>
    </source>
</evidence>
<accession>A0A0S3KFY2</accession>
<evidence type="ECO:0000256" key="2">
    <source>
        <dbReference type="ARBA" id="ARBA00007783"/>
    </source>
</evidence>
<feature type="transmembrane region" description="Helical" evidence="8">
    <location>
        <begin position="31"/>
        <end position="55"/>
    </location>
</feature>
<dbReference type="KEGG" id="ess:ATZ33_17980"/>
<protein>
    <submittedName>
        <fullName evidence="10 11">ABC transporter permease</fullName>
    </submittedName>
</protein>
<dbReference type="EMBL" id="CP013614">
    <property type="protein sequence ID" value="ALS03194.1"/>
    <property type="molecule type" value="Genomic_DNA"/>
</dbReference>
<keyword evidence="4" id="KW-1003">Cell membrane</keyword>
<keyword evidence="5 8" id="KW-0812">Transmembrane</keyword>